<dbReference type="GO" id="GO:0005886">
    <property type="term" value="C:plasma membrane"/>
    <property type="evidence" value="ECO:0007669"/>
    <property type="project" value="UniProtKB-SubCell"/>
</dbReference>
<dbReference type="PANTHER" id="PTHR32063">
    <property type="match status" value="1"/>
</dbReference>
<dbReference type="Gene3D" id="3.30.70.1440">
    <property type="entry name" value="Multidrug efflux transporter AcrB pore domain"/>
    <property type="match status" value="1"/>
</dbReference>
<dbReference type="InterPro" id="IPR004764">
    <property type="entry name" value="MdtF-like"/>
</dbReference>
<dbReference type="Proteomes" id="UP001200247">
    <property type="component" value="Unassembled WGS sequence"/>
</dbReference>
<feature type="transmembrane region" description="Helical" evidence="9">
    <location>
        <begin position="875"/>
        <end position="893"/>
    </location>
</feature>
<dbReference type="Gene3D" id="1.20.1640.10">
    <property type="entry name" value="Multidrug efflux transporter AcrB transmembrane domain"/>
    <property type="match status" value="2"/>
</dbReference>
<feature type="transmembrane region" description="Helical" evidence="9">
    <location>
        <begin position="12"/>
        <end position="33"/>
    </location>
</feature>
<dbReference type="PANTHER" id="PTHR32063:SF76">
    <property type="entry name" value="EFFLUX PUMP MEMBRANE TRANSPORTER"/>
    <property type="match status" value="1"/>
</dbReference>
<feature type="transmembrane region" description="Helical" evidence="9">
    <location>
        <begin position="540"/>
        <end position="557"/>
    </location>
</feature>
<sequence>MFSLSRFFIERPVFATVLSIIIAILGLLGLYSLPVQQYPNIAPVQITVSASYPGADAQTASQSVAAPIEQQIIGVDNLLYLTSSSSSSGNISIQAYFKQDADPDIAQVQVQNRVSLATPQLPSVVNQYGVTVNKRSSSILMVVNFYDPSGKMSALDLSNYVTMNVLDTIKRIPGAGQASQFGSSNQAIRIWMDPRKMASLGVTTTDIKNAIASQNALVGAGQIGQEPSNSQVELTIPVVAAGAFADPRVYENMVIRAAQGNNALVQVKDVARVELGQQNYQGQNFVNGKPASTVAVYLQAGANSLEVADQVRATLKTLKAGFPPGMDYLVALDTTTYVRDSISEVTKTLIEALALVLVIMYLFLQNLRATFIATIAIGVSLLGSFIGLALLGFSVNLLTLFGLVLAIGLVVDDAIVVIENVERVMHDNPDMPVREAAIESMREVSSAVFGMTLVLSSVFIPALFMSGTTGELYKQFAATIAGGVIVSGITALTLTPTLCAMLLKRSEPHTRGPFAWFNNWFAKLTRGYGRLSHLVIRRSLVSVLFLGVMLLGVWQLFRIVPTSFVPQEDQGYLFAALMLPESSSMPRTIKAADQLDRIIRGNQAVEANTIIDGFSLLDGQNKSSVATAFINLKPSGERTKPGESAFAVVEDIARQTRAFTAGMVIPLIPPPIPGIGTQAGFDMWVQSRGTDSPAQIQQNVQKFIAAASKEPAIGTLRTSFNANTLQLKVDIDRVKANLIGADISDVLGTLQAQLGSLRVSQFNQYSRVWDVTIQSESDYRQRPEDIGLLYTRTAQGNMVPLSSVVNSSFSSGPTVMSQYNGVPAANVTGTPASGYSSGEAIAALERVATDVLPASYSYGWAGLTYTEVSSGNDSVFIFGLGLLMVFLILAVLFESWTLPTAVLAAVPFGLLGALLATWLRGLDNDVYMQIGLLVLVGLAAKNAILIVEFAVQLHKDGKSLLEAAVDAGELRLRAIIMTSLAFIFGTLPLALATGSGANARHSIGTGIVGGMIVLSSLALLFVPMFFYHFERWREGRQKPQAAAGEQPAGDDEEDRS</sequence>
<feature type="region of interest" description="Disordered" evidence="10">
    <location>
        <begin position="1037"/>
        <end position="1056"/>
    </location>
</feature>
<feature type="transmembrane region" description="Helical" evidence="9">
    <location>
        <begin position="972"/>
        <end position="991"/>
    </location>
</feature>
<proteinExistence type="inferred from homology"/>
<comment type="caution">
    <text evidence="11">The sequence shown here is derived from an EMBL/GenBank/DDBJ whole genome shotgun (WGS) entry which is preliminary data.</text>
</comment>
<feature type="transmembrane region" description="Helical" evidence="9">
    <location>
        <begin position="476"/>
        <end position="503"/>
    </location>
</feature>
<evidence type="ECO:0000256" key="6">
    <source>
        <dbReference type="ARBA" id="ARBA00022692"/>
    </source>
</evidence>
<feature type="transmembrane region" description="Helical" evidence="9">
    <location>
        <begin position="348"/>
        <end position="364"/>
    </location>
</feature>
<feature type="transmembrane region" description="Helical" evidence="9">
    <location>
        <begin position="926"/>
        <end position="951"/>
    </location>
</feature>
<name>A0ABD4SKZ8_9NEIS</name>
<keyword evidence="5 9" id="KW-0997">Cell inner membrane</keyword>
<evidence type="ECO:0000313" key="11">
    <source>
        <dbReference type="EMBL" id="MCG9024400.1"/>
    </source>
</evidence>
<organism evidence="11 12">
    <name type="scientific">Laribacter hongkongensis</name>
    <dbReference type="NCBI Taxonomy" id="168471"/>
    <lineage>
        <taxon>Bacteria</taxon>
        <taxon>Pseudomonadati</taxon>
        <taxon>Pseudomonadota</taxon>
        <taxon>Betaproteobacteria</taxon>
        <taxon>Neisseriales</taxon>
        <taxon>Aquaspirillaceae</taxon>
        <taxon>Laribacter</taxon>
    </lineage>
</organism>
<dbReference type="FunFam" id="3.30.70.1430:FF:000001">
    <property type="entry name" value="Efflux pump membrane transporter"/>
    <property type="match status" value="1"/>
</dbReference>
<dbReference type="Gene3D" id="3.30.70.1430">
    <property type="entry name" value="Multidrug efflux transporter AcrB pore domain"/>
    <property type="match status" value="2"/>
</dbReference>
<dbReference type="NCBIfam" id="NF000282">
    <property type="entry name" value="RND_permease_1"/>
    <property type="match status" value="1"/>
</dbReference>
<keyword evidence="7 9" id="KW-1133">Transmembrane helix</keyword>
<dbReference type="Gene3D" id="3.30.70.1320">
    <property type="entry name" value="Multidrug efflux transporter AcrB pore domain like"/>
    <property type="match status" value="1"/>
</dbReference>
<feature type="transmembrane region" description="Helical" evidence="9">
    <location>
        <begin position="900"/>
        <end position="920"/>
    </location>
</feature>
<comment type="subcellular location">
    <subcellularLocation>
        <location evidence="1 9">Cell inner membrane</location>
        <topology evidence="1 9">Multi-pass membrane protein</topology>
    </subcellularLocation>
</comment>
<feature type="transmembrane region" description="Helical" evidence="9">
    <location>
        <begin position="1003"/>
        <end position="1027"/>
    </location>
</feature>
<keyword evidence="4" id="KW-1003">Cell membrane</keyword>
<gene>
    <name evidence="11" type="ORF">LH440_00495</name>
</gene>
<dbReference type="GO" id="GO:0055085">
    <property type="term" value="P:transmembrane transport"/>
    <property type="evidence" value="ECO:0007669"/>
    <property type="project" value="UniProtKB-ARBA"/>
</dbReference>
<keyword evidence="6 9" id="KW-0812">Transmembrane</keyword>
<evidence type="ECO:0000256" key="5">
    <source>
        <dbReference type="ARBA" id="ARBA00022519"/>
    </source>
</evidence>
<evidence type="ECO:0000256" key="3">
    <source>
        <dbReference type="ARBA" id="ARBA00022448"/>
    </source>
</evidence>
<dbReference type="Pfam" id="PF00873">
    <property type="entry name" value="ACR_tran"/>
    <property type="match status" value="1"/>
</dbReference>
<evidence type="ECO:0000256" key="2">
    <source>
        <dbReference type="ARBA" id="ARBA00010942"/>
    </source>
</evidence>
<dbReference type="InterPro" id="IPR001036">
    <property type="entry name" value="Acrflvin-R"/>
</dbReference>
<dbReference type="AlphaFoldDB" id="A0ABD4SKZ8"/>
<dbReference type="SUPFAM" id="SSF82693">
    <property type="entry name" value="Multidrug efflux transporter AcrB pore domain, PN1, PN2, PC1 and PC2 subdomains"/>
    <property type="match status" value="3"/>
</dbReference>
<dbReference type="GO" id="GO:0009636">
    <property type="term" value="P:response to toxic substance"/>
    <property type="evidence" value="ECO:0007669"/>
    <property type="project" value="UniProtKB-ARBA"/>
</dbReference>
<accession>A0ABD4SKZ8</accession>
<dbReference type="EMBL" id="JAJAXM010000001">
    <property type="protein sequence ID" value="MCG9024400.1"/>
    <property type="molecule type" value="Genomic_DNA"/>
</dbReference>
<dbReference type="RefSeq" id="WP_239893308.1">
    <property type="nucleotide sequence ID" value="NZ_JAJAXM010000001.1"/>
</dbReference>
<dbReference type="SUPFAM" id="SSF82714">
    <property type="entry name" value="Multidrug efflux transporter AcrB TolC docking domain, DN and DC subdomains"/>
    <property type="match status" value="2"/>
</dbReference>
<dbReference type="SUPFAM" id="SSF82866">
    <property type="entry name" value="Multidrug efflux transporter AcrB transmembrane domain"/>
    <property type="match status" value="2"/>
</dbReference>
<feature type="transmembrane region" description="Helical" evidence="9">
    <location>
        <begin position="444"/>
        <end position="464"/>
    </location>
</feature>
<comment type="similarity">
    <text evidence="2 9">Belongs to the resistance-nodulation-cell division (RND) (TC 2.A.6) family.</text>
</comment>
<dbReference type="FunFam" id="1.20.1640.10:FF:000001">
    <property type="entry name" value="Efflux pump membrane transporter"/>
    <property type="match status" value="1"/>
</dbReference>
<evidence type="ECO:0000256" key="1">
    <source>
        <dbReference type="ARBA" id="ARBA00004429"/>
    </source>
</evidence>
<dbReference type="PRINTS" id="PR00702">
    <property type="entry name" value="ACRIFLAVINRP"/>
</dbReference>
<evidence type="ECO:0000256" key="9">
    <source>
        <dbReference type="RuleBase" id="RU364070"/>
    </source>
</evidence>
<feature type="transmembrane region" description="Helical" evidence="9">
    <location>
        <begin position="371"/>
        <end position="391"/>
    </location>
</feature>
<keyword evidence="8 9" id="KW-0472">Membrane</keyword>
<dbReference type="Gene3D" id="3.30.2090.10">
    <property type="entry name" value="Multidrug efflux transporter AcrB TolC docking domain, DN and DC subdomains"/>
    <property type="match status" value="2"/>
</dbReference>
<keyword evidence="3 9" id="KW-0813">Transport</keyword>
<evidence type="ECO:0000256" key="7">
    <source>
        <dbReference type="ARBA" id="ARBA00022989"/>
    </source>
</evidence>
<dbReference type="NCBIfam" id="TIGR00915">
    <property type="entry name" value="2A0602"/>
    <property type="match status" value="1"/>
</dbReference>
<evidence type="ECO:0000256" key="10">
    <source>
        <dbReference type="SAM" id="MobiDB-lite"/>
    </source>
</evidence>
<dbReference type="GO" id="GO:0042908">
    <property type="term" value="P:xenobiotic transport"/>
    <property type="evidence" value="ECO:0007669"/>
    <property type="project" value="UniProtKB-ARBA"/>
</dbReference>
<feature type="transmembrane region" description="Helical" evidence="9">
    <location>
        <begin position="397"/>
        <end position="418"/>
    </location>
</feature>
<reference evidence="11 12" key="1">
    <citation type="submission" date="2021-10" db="EMBL/GenBank/DDBJ databases">
        <title>Whole-genome sequencing analysis of Laribacter hongkongensis: virulence gene profiles, carbohydrate-active enzyme prediction, and antimicrobial resistance characterization.</title>
        <authorList>
            <person name="Yuan P."/>
            <person name="Zhan Y."/>
            <person name="Chen D."/>
        </authorList>
    </citation>
    <scope>NUCLEOTIDE SEQUENCE [LARGE SCALE GENOMIC DNA]</scope>
    <source>
        <strain evidence="11 12">W67</strain>
    </source>
</reference>
<evidence type="ECO:0000256" key="4">
    <source>
        <dbReference type="ARBA" id="ARBA00022475"/>
    </source>
</evidence>
<evidence type="ECO:0000256" key="8">
    <source>
        <dbReference type="ARBA" id="ARBA00023136"/>
    </source>
</evidence>
<protein>
    <recommendedName>
        <fullName evidence="9">Efflux pump membrane transporter</fullName>
    </recommendedName>
</protein>
<evidence type="ECO:0000313" key="12">
    <source>
        <dbReference type="Proteomes" id="UP001200247"/>
    </source>
</evidence>
<dbReference type="InterPro" id="IPR027463">
    <property type="entry name" value="AcrB_DN_DC_subdom"/>
</dbReference>